<feature type="compositionally biased region" description="Basic residues" evidence="1">
    <location>
        <begin position="223"/>
        <end position="234"/>
    </location>
</feature>
<dbReference type="InterPro" id="IPR000504">
    <property type="entry name" value="RRM_dom"/>
</dbReference>
<proteinExistence type="predicted"/>
<dbReference type="InterPro" id="IPR035979">
    <property type="entry name" value="RBD_domain_sf"/>
</dbReference>
<evidence type="ECO:0000256" key="1">
    <source>
        <dbReference type="SAM" id="MobiDB-lite"/>
    </source>
</evidence>
<feature type="compositionally biased region" description="Gly residues" evidence="1">
    <location>
        <begin position="235"/>
        <end position="245"/>
    </location>
</feature>
<dbReference type="SUPFAM" id="SSF54928">
    <property type="entry name" value="RNA-binding domain, RBD"/>
    <property type="match status" value="1"/>
</dbReference>
<feature type="region of interest" description="Disordered" evidence="1">
    <location>
        <begin position="180"/>
        <end position="245"/>
    </location>
</feature>
<feature type="region of interest" description="Disordered" evidence="1">
    <location>
        <begin position="1"/>
        <end position="24"/>
    </location>
</feature>
<dbReference type="Gene3D" id="3.30.70.330">
    <property type="match status" value="1"/>
</dbReference>
<keyword evidence="4" id="KW-1185">Reference proteome</keyword>
<reference evidence="3 4" key="1">
    <citation type="submission" date="2024-02" db="EMBL/GenBank/DDBJ databases">
        <title>A draft genome for the cacao thread blight pathogen Marasmius crinis-equi.</title>
        <authorList>
            <person name="Cohen S.P."/>
            <person name="Baruah I.K."/>
            <person name="Amoako-Attah I."/>
            <person name="Bukari Y."/>
            <person name="Meinhardt L.W."/>
            <person name="Bailey B.A."/>
        </authorList>
    </citation>
    <scope>NUCLEOTIDE SEQUENCE [LARGE SCALE GENOMIC DNA]</scope>
    <source>
        <strain evidence="3 4">GH-76</strain>
    </source>
</reference>
<evidence type="ECO:0000313" key="4">
    <source>
        <dbReference type="Proteomes" id="UP001465976"/>
    </source>
</evidence>
<dbReference type="Pfam" id="PF00076">
    <property type="entry name" value="RRM_1"/>
    <property type="match status" value="1"/>
</dbReference>
<gene>
    <name evidence="3" type="ORF">V5O48_000712</name>
</gene>
<feature type="compositionally biased region" description="Polar residues" evidence="1">
    <location>
        <begin position="1"/>
        <end position="12"/>
    </location>
</feature>
<dbReference type="InterPro" id="IPR012677">
    <property type="entry name" value="Nucleotide-bd_a/b_plait_sf"/>
</dbReference>
<dbReference type="EMBL" id="JBAHYK010000012">
    <property type="protein sequence ID" value="KAL0581336.1"/>
    <property type="molecule type" value="Genomic_DNA"/>
</dbReference>
<accession>A0ABR3G107</accession>
<dbReference type="CDD" id="cd00590">
    <property type="entry name" value="RRM_SF"/>
    <property type="match status" value="1"/>
</dbReference>
<feature type="domain" description="RRM" evidence="2">
    <location>
        <begin position="83"/>
        <end position="145"/>
    </location>
</feature>
<evidence type="ECO:0000313" key="3">
    <source>
        <dbReference type="EMBL" id="KAL0581336.1"/>
    </source>
</evidence>
<protein>
    <recommendedName>
        <fullName evidence="2">RRM domain-containing protein</fullName>
    </recommendedName>
</protein>
<comment type="caution">
    <text evidence="3">The sequence shown here is derived from an EMBL/GenBank/DDBJ whole genome shotgun (WGS) entry which is preliminary data.</text>
</comment>
<dbReference type="Proteomes" id="UP001465976">
    <property type="component" value="Unassembled WGS sequence"/>
</dbReference>
<name>A0ABR3G107_9AGAR</name>
<organism evidence="3 4">
    <name type="scientific">Marasmius crinis-equi</name>
    <dbReference type="NCBI Taxonomy" id="585013"/>
    <lineage>
        <taxon>Eukaryota</taxon>
        <taxon>Fungi</taxon>
        <taxon>Dikarya</taxon>
        <taxon>Basidiomycota</taxon>
        <taxon>Agaricomycotina</taxon>
        <taxon>Agaricomycetes</taxon>
        <taxon>Agaricomycetidae</taxon>
        <taxon>Agaricales</taxon>
        <taxon>Marasmiineae</taxon>
        <taxon>Marasmiaceae</taxon>
        <taxon>Marasmius</taxon>
    </lineage>
</organism>
<evidence type="ECO:0000259" key="2">
    <source>
        <dbReference type="Pfam" id="PF00076"/>
    </source>
</evidence>
<sequence>MRTASAPYNRNGRTPKGDVNSNWSHDLYEQHNSLSARLNLDPSPPKASLNPIAQKALRDATSSPSSSLSIKGASGVNGNVIEVTGLVQGTTAEDVAAIFKRCGVITSQKAVPGSEVKIRLTYKTPASAEQAVKTFNGQAADGKVLAVRIVGSTTAGTSLSSRFGDDGLGLVRQEGSVDVLMDSSDGGSKMRSDALISDPRSRVLVAPPGTNPKDYTQAPPRRGGGRGRGRRGRGGRGGSGRMEVD</sequence>